<evidence type="ECO:0000313" key="7">
    <source>
        <dbReference type="Proteomes" id="UP001523392"/>
    </source>
</evidence>
<reference evidence="6 7" key="1">
    <citation type="submission" date="2021-12" db="EMBL/GenBank/DDBJ databases">
        <title>Siccirubricoccus leaddurans sp. nov., a high concentration Zn2+ tolerance bacterium.</title>
        <authorList>
            <person name="Cao Y."/>
        </authorList>
    </citation>
    <scope>NUCLEOTIDE SEQUENCE [LARGE SCALE GENOMIC DNA]</scope>
    <source>
        <strain evidence="6 7">KC 17139</strain>
    </source>
</reference>
<evidence type="ECO:0000259" key="5">
    <source>
        <dbReference type="PROSITE" id="PS51296"/>
    </source>
</evidence>
<dbReference type="Proteomes" id="UP001523392">
    <property type="component" value="Unassembled WGS sequence"/>
</dbReference>
<evidence type="ECO:0000313" key="6">
    <source>
        <dbReference type="EMBL" id="MCO6418595.1"/>
    </source>
</evidence>
<organism evidence="6 7">
    <name type="scientific">Siccirubricoccus soli</name>
    <dbReference type="NCBI Taxonomy" id="2899147"/>
    <lineage>
        <taxon>Bacteria</taxon>
        <taxon>Pseudomonadati</taxon>
        <taxon>Pseudomonadota</taxon>
        <taxon>Alphaproteobacteria</taxon>
        <taxon>Acetobacterales</taxon>
        <taxon>Roseomonadaceae</taxon>
        <taxon>Siccirubricoccus</taxon>
    </lineage>
</organism>
<evidence type="ECO:0000256" key="4">
    <source>
        <dbReference type="ARBA" id="ARBA00023014"/>
    </source>
</evidence>
<proteinExistence type="predicted"/>
<dbReference type="EMBL" id="JAFIRR010000139">
    <property type="protein sequence ID" value="MCO6418595.1"/>
    <property type="molecule type" value="Genomic_DNA"/>
</dbReference>
<dbReference type="PANTHER" id="PTHR21496:SF23">
    <property type="entry name" value="3-PHENYLPROPIONATE_CINNAMIC ACID DIOXYGENASE FERREDOXIN SUBUNIT"/>
    <property type="match status" value="1"/>
</dbReference>
<dbReference type="Gene3D" id="2.102.10.10">
    <property type="entry name" value="Rieske [2Fe-2S] iron-sulphur domain"/>
    <property type="match status" value="1"/>
</dbReference>
<accession>A0ABT1D9I8</accession>
<dbReference type="InterPro" id="IPR036922">
    <property type="entry name" value="Rieske_2Fe-2S_sf"/>
</dbReference>
<dbReference type="RefSeq" id="WP_252955224.1">
    <property type="nucleotide sequence ID" value="NZ_JAFIRR010000139.1"/>
</dbReference>
<keyword evidence="2" id="KW-0479">Metal-binding</keyword>
<feature type="domain" description="Rieske" evidence="5">
    <location>
        <begin position="4"/>
        <end position="100"/>
    </location>
</feature>
<dbReference type="PROSITE" id="PS51296">
    <property type="entry name" value="RIESKE"/>
    <property type="match status" value="1"/>
</dbReference>
<dbReference type="InterPro" id="IPR017941">
    <property type="entry name" value="Rieske_2Fe-2S"/>
</dbReference>
<keyword evidence="1" id="KW-0001">2Fe-2S</keyword>
<evidence type="ECO:0000256" key="3">
    <source>
        <dbReference type="ARBA" id="ARBA00023004"/>
    </source>
</evidence>
<dbReference type="CDD" id="cd03528">
    <property type="entry name" value="Rieske_RO_ferredoxin"/>
    <property type="match status" value="1"/>
</dbReference>
<dbReference type="PANTHER" id="PTHR21496">
    <property type="entry name" value="FERREDOXIN-RELATED"/>
    <property type="match status" value="1"/>
</dbReference>
<keyword evidence="4" id="KW-0411">Iron-sulfur</keyword>
<evidence type="ECO:0000256" key="2">
    <source>
        <dbReference type="ARBA" id="ARBA00022723"/>
    </source>
</evidence>
<keyword evidence="3" id="KW-0408">Iron</keyword>
<comment type="caution">
    <text evidence="6">The sequence shown here is derived from an EMBL/GenBank/DDBJ whole genome shotgun (WGS) entry which is preliminary data.</text>
</comment>
<sequence>MAEWHRVAAEDELAENMPLPVRINGEPVAVVRLEDGIYAVHDVCTHEYALLSDGFCEDGKLECPLHQACFDIRTGAALNEPAEVPVTTYKVKVENGEVFIEM</sequence>
<protein>
    <submittedName>
        <fullName evidence="6">Non-heme iron oxygenase ferredoxin subunit</fullName>
    </submittedName>
</protein>
<name>A0ABT1D9I8_9PROT</name>
<keyword evidence="7" id="KW-1185">Reference proteome</keyword>
<dbReference type="SUPFAM" id="SSF50022">
    <property type="entry name" value="ISP domain"/>
    <property type="match status" value="1"/>
</dbReference>
<gene>
    <name evidence="6" type="ORF">JYK14_20880</name>
</gene>
<evidence type="ECO:0000256" key="1">
    <source>
        <dbReference type="ARBA" id="ARBA00022714"/>
    </source>
</evidence>
<dbReference type="Pfam" id="PF00355">
    <property type="entry name" value="Rieske"/>
    <property type="match status" value="1"/>
</dbReference>